<keyword evidence="3 7" id="KW-0963">Cytoplasm</keyword>
<proteinExistence type="inferred from homology"/>
<dbReference type="NCBIfam" id="TIGR00080">
    <property type="entry name" value="pimt"/>
    <property type="match status" value="1"/>
</dbReference>
<keyword evidence="9" id="KW-1185">Reference proteome</keyword>
<dbReference type="GO" id="GO:0032259">
    <property type="term" value="P:methylation"/>
    <property type="evidence" value="ECO:0007669"/>
    <property type="project" value="UniProtKB-KW"/>
</dbReference>
<dbReference type="InterPro" id="IPR000682">
    <property type="entry name" value="PCMT"/>
</dbReference>
<dbReference type="Pfam" id="PF01135">
    <property type="entry name" value="PCMT"/>
    <property type="match status" value="1"/>
</dbReference>
<evidence type="ECO:0000256" key="1">
    <source>
        <dbReference type="ARBA" id="ARBA00004496"/>
    </source>
</evidence>
<feature type="active site" evidence="7">
    <location>
        <position position="71"/>
    </location>
</feature>
<protein>
    <recommendedName>
        <fullName evidence="7">Protein-L-isoaspartate O-methyltransferase</fullName>
        <ecNumber evidence="7">2.1.1.77</ecNumber>
    </recommendedName>
    <alternativeName>
        <fullName evidence="7">L-isoaspartyl protein carboxyl methyltransferase</fullName>
    </alternativeName>
    <alternativeName>
        <fullName evidence="7">Protein L-isoaspartyl methyltransferase</fullName>
    </alternativeName>
    <alternativeName>
        <fullName evidence="7">Protein-beta-aspartate methyltransferase</fullName>
        <shortName evidence="7">PIMT</shortName>
    </alternativeName>
</protein>
<organism evidence="8 9">
    <name type="scientific">Congregibacter variabilis</name>
    <dbReference type="NCBI Taxonomy" id="3081200"/>
    <lineage>
        <taxon>Bacteria</taxon>
        <taxon>Pseudomonadati</taxon>
        <taxon>Pseudomonadota</taxon>
        <taxon>Gammaproteobacteria</taxon>
        <taxon>Cellvibrionales</taxon>
        <taxon>Halieaceae</taxon>
        <taxon>Congregibacter</taxon>
    </lineage>
</organism>
<dbReference type="PROSITE" id="PS01279">
    <property type="entry name" value="PCMT"/>
    <property type="match status" value="1"/>
</dbReference>
<keyword evidence="6 7" id="KW-0949">S-adenosyl-L-methionine</keyword>
<keyword evidence="4 7" id="KW-0489">Methyltransferase</keyword>
<dbReference type="NCBIfam" id="NF001453">
    <property type="entry name" value="PRK00312.1"/>
    <property type="match status" value="1"/>
</dbReference>
<evidence type="ECO:0000313" key="8">
    <source>
        <dbReference type="EMBL" id="WOJ94594.1"/>
    </source>
</evidence>
<name>A0ABZ0I7P4_9GAMM</name>
<dbReference type="PANTHER" id="PTHR11579:SF0">
    <property type="entry name" value="PROTEIN-L-ISOASPARTATE(D-ASPARTATE) O-METHYLTRANSFERASE"/>
    <property type="match status" value="1"/>
</dbReference>
<dbReference type="Gene3D" id="3.40.50.150">
    <property type="entry name" value="Vaccinia Virus protein VP39"/>
    <property type="match status" value="1"/>
</dbReference>
<gene>
    <name evidence="7" type="primary">pcm</name>
    <name evidence="8" type="ORF">R0135_05370</name>
</gene>
<evidence type="ECO:0000256" key="3">
    <source>
        <dbReference type="ARBA" id="ARBA00022490"/>
    </source>
</evidence>
<evidence type="ECO:0000256" key="4">
    <source>
        <dbReference type="ARBA" id="ARBA00022603"/>
    </source>
</evidence>
<dbReference type="PANTHER" id="PTHR11579">
    <property type="entry name" value="PROTEIN-L-ISOASPARTATE O-METHYLTRANSFERASE"/>
    <property type="match status" value="1"/>
</dbReference>
<reference evidence="8 9" key="1">
    <citation type="submission" date="2023-10" db="EMBL/GenBank/DDBJ databases">
        <title>Two novel species belonging to the OM43/NOR5 clade.</title>
        <authorList>
            <person name="Park M."/>
        </authorList>
    </citation>
    <scope>NUCLEOTIDE SEQUENCE [LARGE SCALE GENOMIC DNA]</scope>
    <source>
        <strain evidence="8 9">IMCC43200</strain>
    </source>
</reference>
<comment type="subcellular location">
    <subcellularLocation>
        <location evidence="1 7">Cytoplasm</location>
    </subcellularLocation>
</comment>
<comment type="similarity">
    <text evidence="2 7">Belongs to the methyltransferase superfamily. L-isoaspartyl/D-aspartyl protein methyltransferase family.</text>
</comment>
<dbReference type="Proteomes" id="UP001626537">
    <property type="component" value="Chromosome"/>
</dbReference>
<sequence>MNRSADISGIGMTSQRTRERLVQRLLEQGITNIAVLDAMRNVPRHLFLDEAMAHRAYEDTALPIGFQQTLSQPYIVARMTELLIAGRDPKKILEIGSGSGYQSAVLAGIVGEVYALERIKPLLLAARKRMRQLKLRNVQMRHGDGYDGWESQAPFDGILAAAAPEQVPQSLLAQLAPGGRLVMPVGGREQTLVVVERTDSGFERYDIEPVRFVPLLPGLGNG</sequence>
<dbReference type="GO" id="GO:0004719">
    <property type="term" value="F:protein-L-isoaspartate (D-aspartate) O-methyltransferase activity"/>
    <property type="evidence" value="ECO:0007669"/>
    <property type="project" value="UniProtKB-EC"/>
</dbReference>
<accession>A0ABZ0I7P4</accession>
<comment type="catalytic activity">
    <reaction evidence="7">
        <text>[protein]-L-isoaspartate + S-adenosyl-L-methionine = [protein]-L-isoaspartate alpha-methyl ester + S-adenosyl-L-homocysteine</text>
        <dbReference type="Rhea" id="RHEA:12705"/>
        <dbReference type="Rhea" id="RHEA-COMP:12143"/>
        <dbReference type="Rhea" id="RHEA-COMP:12144"/>
        <dbReference type="ChEBI" id="CHEBI:57856"/>
        <dbReference type="ChEBI" id="CHEBI:59789"/>
        <dbReference type="ChEBI" id="CHEBI:90596"/>
        <dbReference type="ChEBI" id="CHEBI:90598"/>
        <dbReference type="EC" id="2.1.1.77"/>
    </reaction>
</comment>
<keyword evidence="5 7" id="KW-0808">Transferase</keyword>
<dbReference type="InterPro" id="IPR029063">
    <property type="entry name" value="SAM-dependent_MTases_sf"/>
</dbReference>
<evidence type="ECO:0000256" key="2">
    <source>
        <dbReference type="ARBA" id="ARBA00005369"/>
    </source>
</evidence>
<evidence type="ECO:0000313" key="9">
    <source>
        <dbReference type="Proteomes" id="UP001626537"/>
    </source>
</evidence>
<dbReference type="EMBL" id="CP136864">
    <property type="protein sequence ID" value="WOJ94594.1"/>
    <property type="molecule type" value="Genomic_DNA"/>
</dbReference>
<evidence type="ECO:0000256" key="7">
    <source>
        <dbReference type="HAMAP-Rule" id="MF_00090"/>
    </source>
</evidence>
<comment type="function">
    <text evidence="7">Catalyzes the methyl esterification of L-isoaspartyl residues in peptides and proteins that result from spontaneous decomposition of normal L-aspartyl and L-asparaginyl residues. It plays a role in the repair and/or degradation of damaged proteins.</text>
</comment>
<dbReference type="EC" id="2.1.1.77" evidence="7"/>
<dbReference type="SUPFAM" id="SSF53335">
    <property type="entry name" value="S-adenosyl-L-methionine-dependent methyltransferases"/>
    <property type="match status" value="1"/>
</dbReference>
<dbReference type="CDD" id="cd02440">
    <property type="entry name" value="AdoMet_MTases"/>
    <property type="match status" value="1"/>
</dbReference>
<dbReference type="RefSeq" id="WP_407349230.1">
    <property type="nucleotide sequence ID" value="NZ_CP136864.1"/>
</dbReference>
<dbReference type="HAMAP" id="MF_00090">
    <property type="entry name" value="PIMT"/>
    <property type="match status" value="1"/>
</dbReference>
<evidence type="ECO:0000256" key="5">
    <source>
        <dbReference type="ARBA" id="ARBA00022679"/>
    </source>
</evidence>
<evidence type="ECO:0000256" key="6">
    <source>
        <dbReference type="ARBA" id="ARBA00022691"/>
    </source>
</evidence>